<name>A0A4R5PJ87_9HYPH</name>
<feature type="domain" description="Terminase large subunit-like ATPase" evidence="2">
    <location>
        <begin position="91"/>
        <end position="265"/>
    </location>
</feature>
<evidence type="ECO:0000259" key="3">
    <source>
        <dbReference type="Pfam" id="PF20441"/>
    </source>
</evidence>
<dbReference type="Gene3D" id="3.40.50.300">
    <property type="entry name" value="P-loop containing nucleotide triphosphate hydrolases"/>
    <property type="match status" value="1"/>
</dbReference>
<dbReference type="GO" id="GO:0004519">
    <property type="term" value="F:endonuclease activity"/>
    <property type="evidence" value="ECO:0007669"/>
    <property type="project" value="InterPro"/>
</dbReference>
<evidence type="ECO:0000313" key="4">
    <source>
        <dbReference type="EMBL" id="TDH35710.1"/>
    </source>
</evidence>
<dbReference type="Proteomes" id="UP000295131">
    <property type="component" value="Unassembled WGS sequence"/>
</dbReference>
<dbReference type="Pfam" id="PF03354">
    <property type="entry name" value="TerL_ATPase"/>
    <property type="match status" value="1"/>
</dbReference>
<evidence type="ECO:0000259" key="2">
    <source>
        <dbReference type="Pfam" id="PF03354"/>
    </source>
</evidence>
<dbReference type="Pfam" id="PF20441">
    <property type="entry name" value="TerL_nuclease"/>
    <property type="match status" value="1"/>
</dbReference>
<feature type="domain" description="Terminase large subunit-like endonuclease" evidence="3">
    <location>
        <begin position="293"/>
        <end position="520"/>
    </location>
</feature>
<dbReference type="EMBL" id="SMSI01000002">
    <property type="protein sequence ID" value="TDH35710.1"/>
    <property type="molecule type" value="Genomic_DNA"/>
</dbReference>
<sequence>MVKKSTRPKSISNRADPVTAYAQSVVSGETVAGPHVRNACRRHLADLEHGHKRGLIWDVAAVDRFIGYCRDVLRLNGGQFEGVPFHLQPSQAFIAGSIFGWKRTNEDGKVVRRFRRAYIEQAKGQGKSPFAGAVGLYCMTSDGESAAEIYAAGKDKAQAFVLFRDSVAMYAQSPALKARLTPSGGEGNVWNLADLKSRSFFRPISREQAHSGPRPYVALVDELHEHPTSHTIEMLERGFKFRDQPLLLMITNSGSDRNSVCWVEHQWAVKVAAGTETPDEDFTYVGDVIGSSDETFSYVCALDKNDDPFTDPSCWVKANPLLGVTLKFEYIEGVVAQARDIPSKRNNILRLHFCVWTESDTNWIPRPIIDAVMEDYDPYEVHKGARIKAAGLDLSGAKDLTAAAFVVETGTKRVTRADGTEADLPTYDAWIEAFTPLDTIDERSKVDHVPYRTWLEAGYINAPPGARVRYDHVAALFARLNAEHGIDVLAYDNYAYDKFAQELDEYGVELRTVSHPQGGKRRAKPSQEAIDAAKAAGEPAPLGMWMPGSVAALETLILEGRIRFRKSPVLLSALMGVAIETDPLMGNQWFSKAKSTIRIDPAVAMAMAVGAAVEGVPAVKVVSSPWDDPEFSLEQYGAS</sequence>
<dbReference type="InterPro" id="IPR027417">
    <property type="entry name" value="P-loop_NTPase"/>
</dbReference>
<keyword evidence="5" id="KW-1185">Reference proteome</keyword>
<reference evidence="4 5" key="1">
    <citation type="journal article" date="2013" name="Int. J. Syst. Evol. Microbiol.">
        <title>Hoeflea suaedae sp. nov., an endophytic bacterium isolated from the root of the halophyte Suaeda maritima.</title>
        <authorList>
            <person name="Chung E.J."/>
            <person name="Park J.A."/>
            <person name="Pramanik P."/>
            <person name="Bibi F."/>
            <person name="Jeon C.O."/>
            <person name="Chung Y.R."/>
        </authorList>
    </citation>
    <scope>NUCLEOTIDE SEQUENCE [LARGE SCALE GENOMIC DNA]</scope>
    <source>
        <strain evidence="4 5">YC6898</strain>
    </source>
</reference>
<proteinExistence type="predicted"/>
<accession>A0A4R5PJ87</accession>
<dbReference type="InterPro" id="IPR046461">
    <property type="entry name" value="TerL_ATPase"/>
</dbReference>
<dbReference type="PANTHER" id="PTHR41287">
    <property type="match status" value="1"/>
</dbReference>
<protein>
    <submittedName>
        <fullName evidence="4">Terminase large subunit</fullName>
    </submittedName>
</protein>
<dbReference type="InterPro" id="IPR046462">
    <property type="entry name" value="TerL_nuclease"/>
</dbReference>
<feature type="region of interest" description="Disordered" evidence="1">
    <location>
        <begin position="514"/>
        <end position="533"/>
    </location>
</feature>
<dbReference type="InterPro" id="IPR005021">
    <property type="entry name" value="Terminase_largesu-like"/>
</dbReference>
<comment type="caution">
    <text evidence="4">The sequence shown here is derived from an EMBL/GenBank/DDBJ whole genome shotgun (WGS) entry which is preliminary data.</text>
</comment>
<dbReference type="PANTHER" id="PTHR41287:SF1">
    <property type="entry name" value="PROTEIN YMFN"/>
    <property type="match status" value="1"/>
</dbReference>
<organism evidence="4 5">
    <name type="scientific">Pseudohoeflea suaedae</name>
    <dbReference type="NCBI Taxonomy" id="877384"/>
    <lineage>
        <taxon>Bacteria</taxon>
        <taxon>Pseudomonadati</taxon>
        <taxon>Pseudomonadota</taxon>
        <taxon>Alphaproteobacteria</taxon>
        <taxon>Hyphomicrobiales</taxon>
        <taxon>Rhizobiaceae</taxon>
        <taxon>Pseudohoeflea</taxon>
    </lineage>
</organism>
<dbReference type="OrthoDB" id="9760250at2"/>
<evidence type="ECO:0000256" key="1">
    <source>
        <dbReference type="SAM" id="MobiDB-lite"/>
    </source>
</evidence>
<dbReference type="AlphaFoldDB" id="A0A4R5PJ87"/>
<gene>
    <name evidence="4" type="ORF">E2A64_10260</name>
</gene>
<evidence type="ECO:0000313" key="5">
    <source>
        <dbReference type="Proteomes" id="UP000295131"/>
    </source>
</evidence>